<evidence type="ECO:0000256" key="4">
    <source>
        <dbReference type="ARBA" id="ARBA00023136"/>
    </source>
</evidence>
<accession>A0A1M5NIW5</accession>
<dbReference type="AlphaFoldDB" id="A0A1M5NIW5"/>
<dbReference type="RefSeq" id="WP_073133879.1">
    <property type="nucleotide sequence ID" value="NZ_FQWQ01000001.1"/>
</dbReference>
<dbReference type="Proteomes" id="UP000184212">
    <property type="component" value="Unassembled WGS sequence"/>
</dbReference>
<name>A0A1M5NIW5_9BACT</name>
<proteinExistence type="predicted"/>
<gene>
    <name evidence="7" type="ORF">SAMN04488109_2366</name>
</gene>
<dbReference type="GO" id="GO:0030416">
    <property type="term" value="P:methylamine metabolic process"/>
    <property type="evidence" value="ECO:0007669"/>
    <property type="project" value="InterPro"/>
</dbReference>
<feature type="transmembrane region" description="Helical" evidence="5">
    <location>
        <begin position="87"/>
        <end position="106"/>
    </location>
</feature>
<dbReference type="OrthoDB" id="9809429at2"/>
<evidence type="ECO:0000256" key="5">
    <source>
        <dbReference type="SAM" id="Phobius"/>
    </source>
</evidence>
<dbReference type="GO" id="GO:0016020">
    <property type="term" value="C:membrane"/>
    <property type="evidence" value="ECO:0007669"/>
    <property type="project" value="UniProtKB-SubCell"/>
</dbReference>
<evidence type="ECO:0000259" key="6">
    <source>
        <dbReference type="Pfam" id="PF07291"/>
    </source>
</evidence>
<evidence type="ECO:0000256" key="3">
    <source>
        <dbReference type="ARBA" id="ARBA00022989"/>
    </source>
</evidence>
<dbReference type="EMBL" id="FQWQ01000001">
    <property type="protein sequence ID" value="SHG89432.1"/>
    <property type="molecule type" value="Genomic_DNA"/>
</dbReference>
<feature type="transmembrane region" description="Helical" evidence="5">
    <location>
        <begin position="126"/>
        <end position="144"/>
    </location>
</feature>
<evidence type="ECO:0000256" key="2">
    <source>
        <dbReference type="ARBA" id="ARBA00022692"/>
    </source>
</evidence>
<evidence type="ECO:0000313" key="8">
    <source>
        <dbReference type="Proteomes" id="UP000184212"/>
    </source>
</evidence>
<feature type="transmembrane region" description="Helical" evidence="5">
    <location>
        <begin position="12"/>
        <end position="30"/>
    </location>
</feature>
<keyword evidence="2 5" id="KW-0812">Transmembrane</keyword>
<feature type="domain" description="Methylamine utilisation protein MauE" evidence="6">
    <location>
        <begin position="6"/>
        <end position="142"/>
    </location>
</feature>
<feature type="transmembrane region" description="Helical" evidence="5">
    <location>
        <begin position="156"/>
        <end position="175"/>
    </location>
</feature>
<evidence type="ECO:0000256" key="1">
    <source>
        <dbReference type="ARBA" id="ARBA00004141"/>
    </source>
</evidence>
<dbReference type="NCBIfam" id="NF045576">
    <property type="entry name" value="BT_3928_fam"/>
    <property type="match status" value="1"/>
</dbReference>
<evidence type="ECO:0000313" key="7">
    <source>
        <dbReference type="EMBL" id="SHG89432.1"/>
    </source>
</evidence>
<keyword evidence="8" id="KW-1185">Reference proteome</keyword>
<dbReference type="Pfam" id="PF07291">
    <property type="entry name" value="MauE"/>
    <property type="match status" value="1"/>
</dbReference>
<protein>
    <recommendedName>
        <fullName evidence="6">Methylamine utilisation protein MauE domain-containing protein</fullName>
    </recommendedName>
</protein>
<comment type="subcellular location">
    <subcellularLocation>
        <location evidence="1">Membrane</location>
        <topology evidence="1">Multi-pass membrane protein</topology>
    </subcellularLocation>
</comment>
<dbReference type="InterPro" id="IPR009908">
    <property type="entry name" value="Methylamine_util_MauE"/>
</dbReference>
<organism evidence="7 8">
    <name type="scientific">Chryseolinea serpens</name>
    <dbReference type="NCBI Taxonomy" id="947013"/>
    <lineage>
        <taxon>Bacteria</taxon>
        <taxon>Pseudomonadati</taxon>
        <taxon>Bacteroidota</taxon>
        <taxon>Cytophagia</taxon>
        <taxon>Cytophagales</taxon>
        <taxon>Fulvivirgaceae</taxon>
        <taxon>Chryseolinea</taxon>
    </lineage>
</organism>
<reference evidence="7 8" key="1">
    <citation type="submission" date="2016-11" db="EMBL/GenBank/DDBJ databases">
        <authorList>
            <person name="Jaros S."/>
            <person name="Januszkiewicz K."/>
            <person name="Wedrychowicz H."/>
        </authorList>
    </citation>
    <scope>NUCLEOTIDE SEQUENCE [LARGE SCALE GENOMIC DNA]</scope>
    <source>
        <strain evidence="7 8">DSM 24574</strain>
    </source>
</reference>
<dbReference type="STRING" id="947013.SAMN04488109_2366"/>
<feature type="transmembrane region" description="Helical" evidence="5">
    <location>
        <begin position="57"/>
        <end position="80"/>
    </location>
</feature>
<keyword evidence="4 5" id="KW-0472">Membrane</keyword>
<keyword evidence="3 5" id="KW-1133">Transmembrane helix</keyword>
<sequence>MIQKIADQASRYFVGALFIFSGLIKLNDPIGTEIKMEEYFEVFAEDFGSFFLWLKPYALEIGLFLIVLELALGVAVLLYYRMNLTTKVLLGLMIFFTFLTFYSAFFNKVTDCGCFGDAIKLTPWQSFSKDVILMVPVLHLFWYRKRYKPVLYSKEGHAVIGAVVVICFALGIYAIRHLPFIDFRAYKIGNNIPQQMQPPEQPIFEYTFKQKKDGALIKSAKYLSDTLIYKYESVEQLNADKTRPKITDYSVSDADGNDMTQETFQGAKLFFIIYDANKASTKNIEKIRQLIKDLDGKVDMMVLTATGAEQFEAFRHEHQLAVPYYFADATVLKTIVRANPGITLWVDGTVKGMWHDNDTPDAAEVMALLH</sequence>